<comment type="similarity">
    <text evidence="2">Belongs to the major facilitator superfamily. Monocarboxylate porter (TC 2.A.1.13) family.</text>
</comment>
<dbReference type="AlphaFoldDB" id="A0A4Y9YMC3"/>
<dbReference type="Gene3D" id="1.20.1250.20">
    <property type="entry name" value="MFS general substrate transporter like domains"/>
    <property type="match status" value="2"/>
</dbReference>
<feature type="transmembrane region" description="Helical" evidence="3">
    <location>
        <begin position="312"/>
        <end position="331"/>
    </location>
</feature>
<feature type="transmembrane region" description="Helical" evidence="3">
    <location>
        <begin position="201"/>
        <end position="222"/>
    </location>
</feature>
<dbReference type="CDD" id="cd17352">
    <property type="entry name" value="MFS_MCT_SLC16"/>
    <property type="match status" value="1"/>
</dbReference>
<dbReference type="PROSITE" id="PS50850">
    <property type="entry name" value="MFS"/>
    <property type="match status" value="1"/>
</dbReference>
<feature type="transmembrane region" description="Helical" evidence="3">
    <location>
        <begin position="281"/>
        <end position="300"/>
    </location>
</feature>
<protein>
    <recommendedName>
        <fullName evidence="4">Major facilitator superfamily (MFS) profile domain-containing protein</fullName>
    </recommendedName>
</protein>
<keyword evidence="3" id="KW-1133">Transmembrane helix</keyword>
<dbReference type="InterPro" id="IPR036259">
    <property type="entry name" value="MFS_trans_sf"/>
</dbReference>
<dbReference type="Proteomes" id="UP000298390">
    <property type="component" value="Unassembled WGS sequence"/>
</dbReference>
<evidence type="ECO:0000259" key="4">
    <source>
        <dbReference type="PROSITE" id="PS50850"/>
    </source>
</evidence>
<keyword evidence="3" id="KW-0472">Membrane</keyword>
<feature type="transmembrane region" description="Helical" evidence="3">
    <location>
        <begin position="400"/>
        <end position="421"/>
    </location>
</feature>
<feature type="transmembrane region" description="Helical" evidence="3">
    <location>
        <begin position="243"/>
        <end position="269"/>
    </location>
</feature>
<sequence length="434" mass="47012">MADLEMSKERISCDAPTLVDPQDIPEPAIDRAKDAVEGGLEGWLTVLGAFLLLFCSFGQLNAFGTFQAYYADHQLKHMSPSAISWIGSLQLWIFFFSGGFIGRLFDEYGPRVLMLPGTLLLVLSIMITSVSSSYYEFLFIQGFLFGLGVGLVFYPSLAAVSTHFSRYRGTALGIAIAGSGAGGLVYPIMFQRLFSEVGFGWAVRISGFFCLALCAVALAFVTRRKPEQKQPRPWFDLKLLKDTHFMLVVGSSFFISFEQGLFVPNFYIVEYATARSVSSTMAFYVLAIMNGASIFGRLAPPFLSDALGRFNLIVPCAFLSGLLALALWTTARGLPAIIVFSVLYGFVSGGFNALIIPCVVQISGAHEIGTRVGMLYTLISFSSMGGGPAAGALLHTMGGSFTGVAALIGASMIFGSFLLLWARLSIQPKIWARI</sequence>
<evidence type="ECO:0000313" key="6">
    <source>
        <dbReference type="Proteomes" id="UP000298390"/>
    </source>
</evidence>
<evidence type="ECO:0000256" key="2">
    <source>
        <dbReference type="ARBA" id="ARBA00006727"/>
    </source>
</evidence>
<dbReference type="InterPro" id="IPR020846">
    <property type="entry name" value="MFS_dom"/>
</dbReference>
<name>A0A4Y9YMC3_9APHY</name>
<feature type="domain" description="Major facilitator superfamily (MFS) profile" evidence="4">
    <location>
        <begin position="41"/>
        <end position="423"/>
    </location>
</feature>
<comment type="caution">
    <text evidence="5">The sequence shown here is derived from an EMBL/GenBank/DDBJ whole genome shotgun (WGS) entry which is preliminary data.</text>
</comment>
<feature type="transmembrane region" description="Helical" evidence="3">
    <location>
        <begin position="372"/>
        <end position="394"/>
    </location>
</feature>
<dbReference type="GO" id="GO:0022857">
    <property type="term" value="F:transmembrane transporter activity"/>
    <property type="evidence" value="ECO:0007669"/>
    <property type="project" value="InterPro"/>
</dbReference>
<accession>A0A4Y9YMC3</accession>
<feature type="transmembrane region" description="Helical" evidence="3">
    <location>
        <begin position="337"/>
        <end position="360"/>
    </location>
</feature>
<feature type="transmembrane region" description="Helical" evidence="3">
    <location>
        <begin position="112"/>
        <end position="131"/>
    </location>
</feature>
<dbReference type="GO" id="GO:0016020">
    <property type="term" value="C:membrane"/>
    <property type="evidence" value="ECO:0007669"/>
    <property type="project" value="UniProtKB-SubCell"/>
</dbReference>
<feature type="transmembrane region" description="Helical" evidence="3">
    <location>
        <begin position="43"/>
        <end position="62"/>
    </location>
</feature>
<dbReference type="Pfam" id="PF07690">
    <property type="entry name" value="MFS_1"/>
    <property type="match status" value="1"/>
</dbReference>
<dbReference type="PANTHER" id="PTHR11360">
    <property type="entry name" value="MONOCARBOXYLATE TRANSPORTER"/>
    <property type="match status" value="1"/>
</dbReference>
<organism evidence="5 6">
    <name type="scientific">Rhodofomes roseus</name>
    <dbReference type="NCBI Taxonomy" id="34475"/>
    <lineage>
        <taxon>Eukaryota</taxon>
        <taxon>Fungi</taxon>
        <taxon>Dikarya</taxon>
        <taxon>Basidiomycota</taxon>
        <taxon>Agaricomycotina</taxon>
        <taxon>Agaricomycetes</taxon>
        <taxon>Polyporales</taxon>
        <taxon>Rhodofomes</taxon>
    </lineage>
</organism>
<feature type="transmembrane region" description="Helical" evidence="3">
    <location>
        <begin position="82"/>
        <end position="105"/>
    </location>
</feature>
<reference evidence="5 6" key="1">
    <citation type="submission" date="2019-01" db="EMBL/GenBank/DDBJ databases">
        <title>Genome sequencing of the rare red list fungi Fomitopsis rosea.</title>
        <authorList>
            <person name="Buettner E."/>
            <person name="Kellner H."/>
        </authorList>
    </citation>
    <scope>NUCLEOTIDE SEQUENCE [LARGE SCALE GENOMIC DNA]</scope>
    <source>
        <strain evidence="5 6">DSM 105464</strain>
    </source>
</reference>
<keyword evidence="3" id="KW-0812">Transmembrane</keyword>
<evidence type="ECO:0000313" key="5">
    <source>
        <dbReference type="EMBL" id="TFY62621.1"/>
    </source>
</evidence>
<gene>
    <name evidence="5" type="ORF">EVJ58_g3751</name>
</gene>
<dbReference type="EMBL" id="SEKV01000159">
    <property type="protein sequence ID" value="TFY62621.1"/>
    <property type="molecule type" value="Genomic_DNA"/>
</dbReference>
<evidence type="ECO:0000256" key="3">
    <source>
        <dbReference type="SAM" id="Phobius"/>
    </source>
</evidence>
<evidence type="ECO:0000256" key="1">
    <source>
        <dbReference type="ARBA" id="ARBA00004141"/>
    </source>
</evidence>
<dbReference type="PANTHER" id="PTHR11360:SF177">
    <property type="entry name" value="RIBOFLAVIN TRANSPORTER MCH5"/>
    <property type="match status" value="1"/>
</dbReference>
<dbReference type="InterPro" id="IPR011701">
    <property type="entry name" value="MFS"/>
</dbReference>
<dbReference type="InterPro" id="IPR050327">
    <property type="entry name" value="Proton-linked_MCT"/>
</dbReference>
<proteinExistence type="inferred from homology"/>
<feature type="transmembrane region" description="Helical" evidence="3">
    <location>
        <begin position="137"/>
        <end position="157"/>
    </location>
</feature>
<feature type="transmembrane region" description="Helical" evidence="3">
    <location>
        <begin position="169"/>
        <end position="189"/>
    </location>
</feature>
<dbReference type="SUPFAM" id="SSF103473">
    <property type="entry name" value="MFS general substrate transporter"/>
    <property type="match status" value="1"/>
</dbReference>
<comment type="subcellular location">
    <subcellularLocation>
        <location evidence="1">Membrane</location>
        <topology evidence="1">Multi-pass membrane protein</topology>
    </subcellularLocation>
</comment>